<evidence type="ECO:0000256" key="1">
    <source>
        <dbReference type="ARBA" id="ARBA00004651"/>
    </source>
</evidence>
<evidence type="ECO:0000256" key="8">
    <source>
        <dbReference type="ARBA" id="ARBA00023315"/>
    </source>
</evidence>
<dbReference type="Gene3D" id="3.60.110.10">
    <property type="entry name" value="Carbon-nitrogen hydrolase"/>
    <property type="match status" value="1"/>
</dbReference>
<accession>A0A2U2PDK4</accession>
<dbReference type="SUPFAM" id="SSF56317">
    <property type="entry name" value="Carbon-nitrogen hydrolase"/>
    <property type="match status" value="1"/>
</dbReference>
<comment type="similarity">
    <text evidence="2 9">Belongs to the CN hydrolase family. Apolipoprotein N-acyltransferase subfamily.</text>
</comment>
<feature type="domain" description="CN hydrolase" evidence="10">
    <location>
        <begin position="235"/>
        <end position="501"/>
    </location>
</feature>
<dbReference type="InterPro" id="IPR036526">
    <property type="entry name" value="C-N_Hydrolase_sf"/>
</dbReference>
<dbReference type="UniPathway" id="UPA00666"/>
<evidence type="ECO:0000256" key="3">
    <source>
        <dbReference type="ARBA" id="ARBA00022475"/>
    </source>
</evidence>
<evidence type="ECO:0000259" key="10">
    <source>
        <dbReference type="PROSITE" id="PS50263"/>
    </source>
</evidence>
<dbReference type="PANTHER" id="PTHR38686:SF1">
    <property type="entry name" value="APOLIPOPROTEIN N-ACYLTRANSFERASE"/>
    <property type="match status" value="1"/>
</dbReference>
<protein>
    <recommendedName>
        <fullName evidence="9">Apolipoprotein N-acyltransferase</fullName>
        <shortName evidence="9">ALP N-acyltransferase</shortName>
        <ecNumber evidence="9">2.3.1.269</ecNumber>
    </recommendedName>
</protein>
<keyword evidence="3 9" id="KW-1003">Cell membrane</keyword>
<dbReference type="GO" id="GO:0016410">
    <property type="term" value="F:N-acyltransferase activity"/>
    <property type="evidence" value="ECO:0007669"/>
    <property type="project" value="UniProtKB-UniRule"/>
</dbReference>
<dbReference type="NCBIfam" id="TIGR00546">
    <property type="entry name" value="lnt"/>
    <property type="match status" value="1"/>
</dbReference>
<gene>
    <name evidence="9 11" type="primary">lnt</name>
    <name evidence="11" type="ORF">DDR33_16980</name>
</gene>
<keyword evidence="7 9" id="KW-0472">Membrane</keyword>
<feature type="transmembrane region" description="Helical" evidence="9">
    <location>
        <begin position="56"/>
        <end position="78"/>
    </location>
</feature>
<dbReference type="CDD" id="cd07571">
    <property type="entry name" value="ALP_N-acyl_transferase"/>
    <property type="match status" value="1"/>
</dbReference>
<dbReference type="InterPro" id="IPR045378">
    <property type="entry name" value="LNT_N"/>
</dbReference>
<name>A0A2U2PDK4_9SPHI</name>
<feature type="transmembrane region" description="Helical" evidence="9">
    <location>
        <begin position="159"/>
        <end position="181"/>
    </location>
</feature>
<keyword evidence="6 9" id="KW-1133">Transmembrane helix</keyword>
<dbReference type="PANTHER" id="PTHR38686">
    <property type="entry name" value="APOLIPOPROTEIN N-ACYLTRANSFERASE"/>
    <property type="match status" value="1"/>
</dbReference>
<keyword evidence="11" id="KW-0449">Lipoprotein</keyword>
<evidence type="ECO:0000313" key="11">
    <source>
        <dbReference type="EMBL" id="PWG79453.1"/>
    </source>
</evidence>
<sequence>MKRNYLLGLLSAFLLWLAWPPIRFTAPLLLIAFVPLLSGLENIIQSDSRVKGKKVFLLAGMTCLIWNTSCIYWVFNSIASVNPVWIAALISIVPFGLAALLMTLAFWLYSRLRRYVSRGIAYSGLVCFWIAYEFLHQTWDLAFPWMTLGNGFAESHSLVQWYEYTGVYGGSLWILVGNILAFELASQKETTPQGFAMKKRLSLILAAWVIVPISVSLFIYGKYQEKKNPANVVVVQPNIDPYMKWDAIPVVEQVRQLTKLSDSLGQPNTEYFIWPETSISKLTNEDEIRTNENFLAVQSFLYKYKNGNVLTGIESYLLYDTVKTPTARFVEQLGKYSDYFNAAVNIENSAKVQFYHKSKLVPGVERMPFASALSFLKPVFSAFGGSSGGFGSQERPSVFYAQSGMGVAPVICYESIFGEYVADYVKQGAQFIAIITNDGWWGNTSGKDQHLDYAKLRAIETRRWVARSANTGISCFINQRGDVTRKTKWWEATALKDDINLNDDLTFYVRHGDYIARVGVILSLMFLIFMVFMRFKKRDPAVEK</sequence>
<dbReference type="EC" id="2.3.1.269" evidence="9"/>
<comment type="catalytic activity">
    <reaction evidence="9">
        <text>N-terminal S-1,2-diacyl-sn-glyceryl-L-cysteinyl-[lipoprotein] + a glycerophospholipid = N-acyl-S-1,2-diacyl-sn-glyceryl-L-cysteinyl-[lipoprotein] + a 2-acyl-sn-glycero-3-phospholipid + H(+)</text>
        <dbReference type="Rhea" id="RHEA:48228"/>
        <dbReference type="Rhea" id="RHEA-COMP:14681"/>
        <dbReference type="Rhea" id="RHEA-COMP:14684"/>
        <dbReference type="ChEBI" id="CHEBI:15378"/>
        <dbReference type="ChEBI" id="CHEBI:136912"/>
        <dbReference type="ChEBI" id="CHEBI:140656"/>
        <dbReference type="ChEBI" id="CHEBI:140657"/>
        <dbReference type="ChEBI" id="CHEBI:140660"/>
        <dbReference type="EC" id="2.3.1.269"/>
    </reaction>
</comment>
<keyword evidence="12" id="KW-1185">Reference proteome</keyword>
<feature type="transmembrane region" description="Helical" evidence="9">
    <location>
        <begin position="120"/>
        <end position="139"/>
    </location>
</feature>
<evidence type="ECO:0000313" key="12">
    <source>
        <dbReference type="Proteomes" id="UP000245647"/>
    </source>
</evidence>
<keyword evidence="4 9" id="KW-0808">Transferase</keyword>
<evidence type="ECO:0000256" key="5">
    <source>
        <dbReference type="ARBA" id="ARBA00022692"/>
    </source>
</evidence>
<dbReference type="AlphaFoldDB" id="A0A2U2PDK4"/>
<dbReference type="EMBL" id="QEAS01000014">
    <property type="protein sequence ID" value="PWG79453.1"/>
    <property type="molecule type" value="Genomic_DNA"/>
</dbReference>
<reference evidence="11 12" key="1">
    <citation type="submission" date="2018-04" db="EMBL/GenBank/DDBJ databases">
        <title>Pedobacter chongqingensis sp. nov., isolated from a rottenly hemp rope.</title>
        <authorList>
            <person name="Cai Y."/>
        </authorList>
    </citation>
    <scope>NUCLEOTIDE SEQUENCE [LARGE SCALE GENOMIC DNA]</scope>
    <source>
        <strain evidence="11 12">FJ4-8</strain>
    </source>
</reference>
<dbReference type="Proteomes" id="UP000245647">
    <property type="component" value="Unassembled WGS sequence"/>
</dbReference>
<feature type="transmembrane region" description="Helical" evidence="9">
    <location>
        <begin position="514"/>
        <end position="535"/>
    </location>
</feature>
<dbReference type="OrthoDB" id="9804277at2"/>
<dbReference type="InterPro" id="IPR003010">
    <property type="entry name" value="C-N_Hydrolase"/>
</dbReference>
<evidence type="ECO:0000256" key="6">
    <source>
        <dbReference type="ARBA" id="ARBA00022989"/>
    </source>
</evidence>
<keyword evidence="8 9" id="KW-0012">Acyltransferase</keyword>
<dbReference type="GO" id="GO:0042158">
    <property type="term" value="P:lipoprotein biosynthetic process"/>
    <property type="evidence" value="ECO:0007669"/>
    <property type="project" value="UniProtKB-UniRule"/>
</dbReference>
<evidence type="ECO:0000256" key="9">
    <source>
        <dbReference type="HAMAP-Rule" id="MF_01148"/>
    </source>
</evidence>
<evidence type="ECO:0000256" key="4">
    <source>
        <dbReference type="ARBA" id="ARBA00022679"/>
    </source>
</evidence>
<dbReference type="HAMAP" id="MF_01148">
    <property type="entry name" value="Lnt"/>
    <property type="match status" value="1"/>
</dbReference>
<feature type="transmembrane region" description="Helical" evidence="9">
    <location>
        <begin position="28"/>
        <end position="44"/>
    </location>
</feature>
<comment type="subcellular location">
    <subcellularLocation>
        <location evidence="1 9">Cell membrane</location>
        <topology evidence="1 9">Multi-pass membrane protein</topology>
    </subcellularLocation>
</comment>
<evidence type="ECO:0000256" key="7">
    <source>
        <dbReference type="ARBA" id="ARBA00023136"/>
    </source>
</evidence>
<proteinExistence type="inferred from homology"/>
<dbReference type="InterPro" id="IPR004563">
    <property type="entry name" value="Apolipo_AcylTrfase"/>
</dbReference>
<organism evidence="11 12">
    <name type="scientific">Pararcticibacter amylolyticus</name>
    <dbReference type="NCBI Taxonomy" id="2173175"/>
    <lineage>
        <taxon>Bacteria</taxon>
        <taxon>Pseudomonadati</taxon>
        <taxon>Bacteroidota</taxon>
        <taxon>Sphingobacteriia</taxon>
        <taxon>Sphingobacteriales</taxon>
        <taxon>Sphingobacteriaceae</taxon>
        <taxon>Pararcticibacter</taxon>
    </lineage>
</organism>
<dbReference type="GO" id="GO:0005886">
    <property type="term" value="C:plasma membrane"/>
    <property type="evidence" value="ECO:0007669"/>
    <property type="project" value="UniProtKB-SubCell"/>
</dbReference>
<dbReference type="Pfam" id="PF20154">
    <property type="entry name" value="LNT_N"/>
    <property type="match status" value="1"/>
</dbReference>
<keyword evidence="5 9" id="KW-0812">Transmembrane</keyword>
<dbReference type="Pfam" id="PF00795">
    <property type="entry name" value="CN_hydrolase"/>
    <property type="match status" value="1"/>
</dbReference>
<comment type="function">
    <text evidence="9">Catalyzes the phospholipid dependent N-acylation of the N-terminal cysteine of apolipoprotein, the last step in lipoprotein maturation.</text>
</comment>
<feature type="transmembrane region" description="Helical" evidence="9">
    <location>
        <begin position="201"/>
        <end position="221"/>
    </location>
</feature>
<feature type="transmembrane region" description="Helical" evidence="9">
    <location>
        <begin position="5"/>
        <end position="22"/>
    </location>
</feature>
<dbReference type="PROSITE" id="PS50263">
    <property type="entry name" value="CN_HYDROLASE"/>
    <property type="match status" value="1"/>
</dbReference>
<comment type="pathway">
    <text evidence="9">Protein modification; lipoprotein biosynthesis (N-acyl transfer).</text>
</comment>
<dbReference type="RefSeq" id="WP_109416995.1">
    <property type="nucleotide sequence ID" value="NZ_QEAS01000014.1"/>
</dbReference>
<comment type="caution">
    <text evidence="11">The sequence shown here is derived from an EMBL/GenBank/DDBJ whole genome shotgun (WGS) entry which is preliminary data.</text>
</comment>
<evidence type="ECO:0000256" key="2">
    <source>
        <dbReference type="ARBA" id="ARBA00010065"/>
    </source>
</evidence>
<feature type="transmembrane region" description="Helical" evidence="9">
    <location>
        <begin position="84"/>
        <end position="108"/>
    </location>
</feature>